<reference evidence="1" key="1">
    <citation type="submission" date="2023-04" db="EMBL/GenBank/DDBJ databases">
        <title>A chromosome-level genome assembly of the parasitoid wasp Eretmocerus hayati.</title>
        <authorList>
            <person name="Zhong Y."/>
            <person name="Liu S."/>
            <person name="Liu Y."/>
        </authorList>
    </citation>
    <scope>NUCLEOTIDE SEQUENCE</scope>
    <source>
        <strain evidence="1">ZJU_SS_LIU_2023</strain>
    </source>
</reference>
<comment type="caution">
    <text evidence="1">The sequence shown here is derived from an EMBL/GenBank/DDBJ whole genome shotgun (WGS) entry which is preliminary data.</text>
</comment>
<name>A0ACC2PBB3_9HYME</name>
<sequence>MLLNQQSVFEIQSFQEEEVKRWFINHEKVGSNYSFSLPLKIWEDEFDVISILFKVNVLIHEAVQIMMWKQNVLPIMMESFGEPSNTFLLYSVFYHEELAISILENVVYYCDSIDAMGDSIVDLIDYAVYYLTKLLYSQNQKKQKESKENESCWDELIEKRDQIEFDLGMRCISIIRYLSEFIKYLPLCALSRILSTNDVPCLFIQLIELKPWFKTTEKGERMIYEGKWQKVSPHEEDKLCKMEGQVWLGLRELLLDPQSGPYYDITEFRMSQLTRLQKYLNEDILDQIAPMIDLRRWLASLNVSSQAPTTQRPINVEVIPDISTSISAKYSKRWKRLAEHQAKTLFTKDAEHIRSMAEILSEAYDFDKIDIIDSKKCLLCKGVAKHRCSRCKEAWYCGRECQVKNWSHHKTICDNMVELQAGTD</sequence>
<gene>
    <name evidence="1" type="ORF">QAD02_016160</name>
</gene>
<accession>A0ACC2PBB3</accession>
<proteinExistence type="predicted"/>
<keyword evidence="2" id="KW-1185">Reference proteome</keyword>
<dbReference type="EMBL" id="CM056742">
    <property type="protein sequence ID" value="KAJ8680373.1"/>
    <property type="molecule type" value="Genomic_DNA"/>
</dbReference>
<organism evidence="1 2">
    <name type="scientific">Eretmocerus hayati</name>
    <dbReference type="NCBI Taxonomy" id="131215"/>
    <lineage>
        <taxon>Eukaryota</taxon>
        <taxon>Metazoa</taxon>
        <taxon>Ecdysozoa</taxon>
        <taxon>Arthropoda</taxon>
        <taxon>Hexapoda</taxon>
        <taxon>Insecta</taxon>
        <taxon>Pterygota</taxon>
        <taxon>Neoptera</taxon>
        <taxon>Endopterygota</taxon>
        <taxon>Hymenoptera</taxon>
        <taxon>Apocrita</taxon>
        <taxon>Proctotrupomorpha</taxon>
        <taxon>Chalcidoidea</taxon>
        <taxon>Aphelinidae</taxon>
        <taxon>Aphelininae</taxon>
        <taxon>Eretmocerus</taxon>
    </lineage>
</organism>
<dbReference type="Proteomes" id="UP001239111">
    <property type="component" value="Chromosome 2"/>
</dbReference>
<protein>
    <submittedName>
        <fullName evidence="1">Uncharacterized protein</fullName>
    </submittedName>
</protein>
<evidence type="ECO:0000313" key="1">
    <source>
        <dbReference type="EMBL" id="KAJ8680373.1"/>
    </source>
</evidence>
<evidence type="ECO:0000313" key="2">
    <source>
        <dbReference type="Proteomes" id="UP001239111"/>
    </source>
</evidence>